<dbReference type="EMBL" id="NIBG01000001">
    <property type="protein sequence ID" value="PAB60911.1"/>
    <property type="molecule type" value="Genomic_DNA"/>
</dbReference>
<feature type="coiled-coil region" evidence="1">
    <location>
        <begin position="378"/>
        <end position="465"/>
    </location>
</feature>
<evidence type="ECO:0000256" key="1">
    <source>
        <dbReference type="SAM" id="Coils"/>
    </source>
</evidence>
<dbReference type="AlphaFoldDB" id="A0A267MMT3"/>
<proteinExistence type="predicted"/>
<gene>
    <name evidence="2" type="ORF">CCE28_00310</name>
</gene>
<keyword evidence="1" id="KW-0175">Coiled coil</keyword>
<protein>
    <submittedName>
        <fullName evidence="2">Uncharacterized protein</fullName>
    </submittedName>
</protein>
<name>A0A267MMT3_9FIRM</name>
<evidence type="ECO:0000313" key="3">
    <source>
        <dbReference type="Proteomes" id="UP000216024"/>
    </source>
</evidence>
<evidence type="ECO:0000313" key="2">
    <source>
        <dbReference type="EMBL" id="PAB60911.1"/>
    </source>
</evidence>
<dbReference type="OrthoDB" id="1949599at2"/>
<dbReference type="Proteomes" id="UP000216024">
    <property type="component" value="Unassembled WGS sequence"/>
</dbReference>
<reference evidence="2 3" key="1">
    <citation type="submission" date="2017-06" db="EMBL/GenBank/DDBJ databases">
        <title>Draft genome sequence of anaerobic fermentative bacterium Anaeromicrobium sediminis DY2726D isolated from West Pacific Ocean sediments.</title>
        <authorList>
            <person name="Zeng X."/>
        </authorList>
    </citation>
    <scope>NUCLEOTIDE SEQUENCE [LARGE SCALE GENOMIC DNA]</scope>
    <source>
        <strain evidence="2 3">DY2726D</strain>
    </source>
</reference>
<organism evidence="2 3">
    <name type="scientific">Anaeromicrobium sediminis</name>
    <dbReference type="NCBI Taxonomy" id="1478221"/>
    <lineage>
        <taxon>Bacteria</taxon>
        <taxon>Bacillati</taxon>
        <taxon>Bacillota</taxon>
        <taxon>Clostridia</taxon>
        <taxon>Peptostreptococcales</taxon>
        <taxon>Thermotaleaceae</taxon>
        <taxon>Anaeromicrobium</taxon>
    </lineage>
</organism>
<accession>A0A267MMT3</accession>
<sequence>MIENKKVPRILFTNNEFFNIYVDEDDYLKYKTKDSIIQISPYEVDEYNLDMDKDKNIHIALYTKCKKLIYYKSEGNMWHSHLLYEISEEGETIKNISLVCSHGSPHIVFCWKGTSSSLSWSILSYYMEGPLWKKNVFNRVRLNHKNSINPYFLYKDKSENLALIYLSNNNMIFDLMYTKLLDGNWSIPMKISSCIYTKNFSIDVIVSEDNINHIAYSDKQKNNYCIKYLTLYENKIIHKPSISSEINTPITDHFLFINSSNMICYTLSNEIVYYAKKAGNSHFNNPYSLDIPNFHLVKVYGQNESTCSYTSNFILCSDLSNPFPIDITGMRTEKKEFSTIKSTIKPVTNNLPKQDNHKHLQLKLYKKEQELYSKTNLLHTLEGKLKLMRDEVKKLDNENKTYVNILNNKHKKLLNDYKSMDEENISLQNSIKMYEERLDNMSKRLENLNNENKKLKEEIDKMNNAGIFKRIFK</sequence>
<keyword evidence="3" id="KW-1185">Reference proteome</keyword>
<comment type="caution">
    <text evidence="2">The sequence shown here is derived from an EMBL/GenBank/DDBJ whole genome shotgun (WGS) entry which is preliminary data.</text>
</comment>
<dbReference type="RefSeq" id="WP_095129812.1">
    <property type="nucleotide sequence ID" value="NZ_NIBG01000001.1"/>
</dbReference>